<dbReference type="HOGENOM" id="CLU_858302_0_0_1"/>
<feature type="compositionally biased region" description="Basic and acidic residues" evidence="1">
    <location>
        <begin position="15"/>
        <end position="31"/>
    </location>
</feature>
<dbReference type="EMBL" id="KE561082">
    <property type="protein sequence ID" value="EPZ33042.1"/>
    <property type="molecule type" value="Genomic_DNA"/>
</dbReference>
<reference evidence="2 3" key="1">
    <citation type="journal article" date="2013" name="Curr. Biol.">
        <title>Shared signatures of parasitism and phylogenomics unite Cryptomycota and microsporidia.</title>
        <authorList>
            <person name="James T.Y."/>
            <person name="Pelin A."/>
            <person name="Bonen L."/>
            <person name="Ahrendt S."/>
            <person name="Sain D."/>
            <person name="Corradi N."/>
            <person name="Stajich J.E."/>
        </authorList>
    </citation>
    <scope>NUCLEOTIDE SEQUENCE [LARGE SCALE GENOMIC DNA]</scope>
    <source>
        <strain evidence="2 3">CSF55</strain>
    </source>
</reference>
<evidence type="ECO:0000256" key="1">
    <source>
        <dbReference type="SAM" id="MobiDB-lite"/>
    </source>
</evidence>
<keyword evidence="3" id="KW-1185">Reference proteome</keyword>
<accession>A0A075AWF7</accession>
<organism evidence="2 3">
    <name type="scientific">Rozella allomycis (strain CSF55)</name>
    <dbReference type="NCBI Taxonomy" id="988480"/>
    <lineage>
        <taxon>Eukaryota</taxon>
        <taxon>Fungi</taxon>
        <taxon>Fungi incertae sedis</taxon>
        <taxon>Cryptomycota</taxon>
        <taxon>Cryptomycota incertae sedis</taxon>
        <taxon>Rozella</taxon>
    </lineage>
</organism>
<dbReference type="Proteomes" id="UP000030755">
    <property type="component" value="Unassembled WGS sequence"/>
</dbReference>
<name>A0A075AWF7_ROZAC</name>
<feature type="region of interest" description="Disordered" evidence="1">
    <location>
        <begin position="1"/>
        <end position="31"/>
    </location>
</feature>
<proteinExistence type="predicted"/>
<sequence>MNVEEEPRNLPNLKVKADSGKKHRFSKVDSEKEHRFPKIDSGIDHRLLHTIPDINRPQSEINVEEDPQNFPNLYRRVDFGNHRLSKEPRNLPNLRGLVDSRKRHRFVKIDAKEFHKSEMDVEEDPCNFPNLFEKQKVHFILFACRVESKRKLAEPFVLVVMIKRRLNSRRSFLVSPGIKGEKHEEKPEDGTSNLFSDLDIDFPEGMPEDFDGFDIRKVRVRRLKLLGRDLEELEDLDLKFFLRIDRRGFCFIGLEDEESLEIDMMLKLKHRLDKMDKEDQSTLPHQDPMKIEMKDKELVSLKLKEEKKQKDYARHLFPQINIIT</sequence>
<evidence type="ECO:0000313" key="2">
    <source>
        <dbReference type="EMBL" id="EPZ33042.1"/>
    </source>
</evidence>
<protein>
    <submittedName>
        <fullName evidence="2">Uncharacterized protein</fullName>
    </submittedName>
</protein>
<dbReference type="AlphaFoldDB" id="A0A075AWF7"/>
<evidence type="ECO:0000313" key="3">
    <source>
        <dbReference type="Proteomes" id="UP000030755"/>
    </source>
</evidence>
<gene>
    <name evidence="2" type="ORF">O9G_006003</name>
</gene>